<evidence type="ECO:0000259" key="4">
    <source>
        <dbReference type="Pfam" id="PF00535"/>
    </source>
</evidence>
<comment type="caution">
    <text evidence="5">The sequence shown here is derived from an EMBL/GenBank/DDBJ whole genome shotgun (WGS) entry which is preliminary data.</text>
</comment>
<keyword evidence="3" id="KW-0808">Transferase</keyword>
<dbReference type="InterPro" id="IPR001173">
    <property type="entry name" value="Glyco_trans_2-like"/>
</dbReference>
<evidence type="ECO:0000313" key="6">
    <source>
        <dbReference type="Proteomes" id="UP001315278"/>
    </source>
</evidence>
<evidence type="ECO:0000256" key="3">
    <source>
        <dbReference type="ARBA" id="ARBA00022679"/>
    </source>
</evidence>
<reference evidence="6" key="1">
    <citation type="journal article" date="2021" name="ISME J.">
        <title>Evolutionary origin and ecological implication of a unique nif island in free-living Bradyrhizobium lineages.</title>
        <authorList>
            <person name="Tao J."/>
        </authorList>
    </citation>
    <scope>NUCLEOTIDE SEQUENCE [LARGE SCALE GENOMIC DNA]</scope>
    <source>
        <strain evidence="6">SZCCT0434</strain>
    </source>
</reference>
<protein>
    <submittedName>
        <fullName evidence="5">Glycosyltransferase family 2 protein</fullName>
    </submittedName>
</protein>
<evidence type="ECO:0000256" key="2">
    <source>
        <dbReference type="ARBA" id="ARBA00022676"/>
    </source>
</evidence>
<comment type="similarity">
    <text evidence="1">Belongs to the glycosyltransferase 2 family.</text>
</comment>
<dbReference type="Gene3D" id="3.90.550.10">
    <property type="entry name" value="Spore Coat Polysaccharide Biosynthesis Protein SpsA, Chain A"/>
    <property type="match status" value="1"/>
</dbReference>
<dbReference type="InterPro" id="IPR029044">
    <property type="entry name" value="Nucleotide-diphossugar_trans"/>
</dbReference>
<dbReference type="PANTHER" id="PTHR43685">
    <property type="entry name" value="GLYCOSYLTRANSFERASE"/>
    <property type="match status" value="1"/>
</dbReference>
<dbReference type="SUPFAM" id="SSF53448">
    <property type="entry name" value="Nucleotide-diphospho-sugar transferases"/>
    <property type="match status" value="1"/>
</dbReference>
<keyword evidence="2" id="KW-0328">Glycosyltransferase</keyword>
<keyword evidence="6" id="KW-1185">Reference proteome</keyword>
<dbReference type="RefSeq" id="WP_212395616.1">
    <property type="nucleotide sequence ID" value="NZ_JAFCJH010000016.1"/>
</dbReference>
<accession>A0ABS5FK49</accession>
<name>A0ABS5FK49_9BRAD</name>
<gene>
    <name evidence="5" type="ORF">JQ615_17255</name>
</gene>
<evidence type="ECO:0000256" key="1">
    <source>
        <dbReference type="ARBA" id="ARBA00006739"/>
    </source>
</evidence>
<evidence type="ECO:0000313" key="5">
    <source>
        <dbReference type="EMBL" id="MBR0797142.1"/>
    </source>
</evidence>
<sequence length="339" mass="37530">MSDADDPVSVVVPAYNAERTIGETLLSIRSQTHENLEIIVVDDGSTDDTYGRAREHSVADSRVKIVQQPNLGVAAARNRGIAEARFDIIAPIDADDLWRPTKISRQLEVLRSGGPQLNLVYTWSAHIDQSSKVVGLDSRPSFTGDVLSVLCYGNFVGNGSTALMRKAVVQRLGGYDSSLRSRQAQGCEDWGLYLRIARAGHFAVVPDFLTGYRLAPDAMSRNIDQMLRSDALVRAEGLALYPECERQIRLGRLSYIEWMFQRELKALNWPGCLKLLRLVFAADDTRPPSWWQSAKCMLRMAVDSVAINPLLSKEAGQLEARAFITGSECSRTSNGLVKD</sequence>
<dbReference type="PANTHER" id="PTHR43685:SF5">
    <property type="entry name" value="GLYCOSYLTRANSFERASE EPSE-RELATED"/>
    <property type="match status" value="1"/>
</dbReference>
<dbReference type="CDD" id="cd00761">
    <property type="entry name" value="Glyco_tranf_GTA_type"/>
    <property type="match status" value="1"/>
</dbReference>
<organism evidence="5 6">
    <name type="scientific">Bradyrhizobium jicamae</name>
    <dbReference type="NCBI Taxonomy" id="280332"/>
    <lineage>
        <taxon>Bacteria</taxon>
        <taxon>Pseudomonadati</taxon>
        <taxon>Pseudomonadota</taxon>
        <taxon>Alphaproteobacteria</taxon>
        <taxon>Hyphomicrobiales</taxon>
        <taxon>Nitrobacteraceae</taxon>
        <taxon>Bradyrhizobium</taxon>
    </lineage>
</organism>
<feature type="domain" description="Glycosyltransferase 2-like" evidence="4">
    <location>
        <begin position="9"/>
        <end position="172"/>
    </location>
</feature>
<dbReference type="Pfam" id="PF00535">
    <property type="entry name" value="Glycos_transf_2"/>
    <property type="match status" value="1"/>
</dbReference>
<proteinExistence type="inferred from homology"/>
<dbReference type="InterPro" id="IPR050834">
    <property type="entry name" value="Glycosyltransf_2"/>
</dbReference>
<dbReference type="Proteomes" id="UP001315278">
    <property type="component" value="Unassembled WGS sequence"/>
</dbReference>
<dbReference type="EMBL" id="JAFCJH010000016">
    <property type="protein sequence ID" value="MBR0797142.1"/>
    <property type="molecule type" value="Genomic_DNA"/>
</dbReference>